<evidence type="ECO:0000313" key="5">
    <source>
        <dbReference type="EMBL" id="KAK3058352.1"/>
    </source>
</evidence>
<feature type="compositionally biased region" description="Low complexity" evidence="2">
    <location>
        <begin position="77"/>
        <end position="90"/>
    </location>
</feature>
<feature type="compositionally biased region" description="Low complexity" evidence="2">
    <location>
        <begin position="183"/>
        <end position="200"/>
    </location>
</feature>
<dbReference type="AlphaFoldDB" id="A0AAJ0GIR2"/>
<dbReference type="Proteomes" id="UP001271007">
    <property type="component" value="Unassembled WGS sequence"/>
</dbReference>
<keyword evidence="3" id="KW-0472">Membrane</keyword>
<dbReference type="EMBL" id="JAWDJX010000002">
    <property type="protein sequence ID" value="KAK3058352.1"/>
    <property type="molecule type" value="Genomic_DNA"/>
</dbReference>
<accession>A0AAJ0GIR2</accession>
<feature type="compositionally biased region" description="Pro residues" evidence="2">
    <location>
        <begin position="418"/>
        <end position="427"/>
    </location>
</feature>
<name>A0AAJ0GIR2_9PEZI</name>
<reference evidence="5" key="1">
    <citation type="submission" date="2023-04" db="EMBL/GenBank/DDBJ databases">
        <title>Black Yeasts Isolated from many extreme environments.</title>
        <authorList>
            <person name="Coleine C."/>
            <person name="Stajich J.E."/>
            <person name="Selbmann L."/>
        </authorList>
    </citation>
    <scope>NUCLEOTIDE SEQUENCE</scope>
    <source>
        <strain evidence="5">CCFEE 5312</strain>
    </source>
</reference>
<gene>
    <name evidence="5" type="ORF">LTR09_001430</name>
</gene>
<protein>
    <recommendedName>
        <fullName evidence="4">DUF6594 domain-containing protein</fullName>
    </recommendedName>
</protein>
<feature type="compositionally biased region" description="Low complexity" evidence="2">
    <location>
        <begin position="115"/>
        <end position="124"/>
    </location>
</feature>
<evidence type="ECO:0000256" key="1">
    <source>
        <dbReference type="SAM" id="Coils"/>
    </source>
</evidence>
<comment type="caution">
    <text evidence="5">The sequence shown here is derived from an EMBL/GenBank/DDBJ whole genome shotgun (WGS) entry which is preliminary data.</text>
</comment>
<feature type="compositionally biased region" description="Polar residues" evidence="2">
    <location>
        <begin position="43"/>
        <end position="58"/>
    </location>
</feature>
<feature type="region of interest" description="Disordered" evidence="2">
    <location>
        <begin position="414"/>
        <end position="444"/>
    </location>
</feature>
<feature type="compositionally biased region" description="Basic and acidic residues" evidence="2">
    <location>
        <begin position="287"/>
        <end position="300"/>
    </location>
</feature>
<feature type="transmembrane region" description="Helical" evidence="3">
    <location>
        <begin position="636"/>
        <end position="658"/>
    </location>
</feature>
<keyword evidence="3" id="KW-0812">Transmembrane</keyword>
<feature type="compositionally biased region" description="Polar residues" evidence="2">
    <location>
        <begin position="271"/>
        <end position="286"/>
    </location>
</feature>
<keyword evidence="1" id="KW-0175">Coiled coil</keyword>
<evidence type="ECO:0000259" key="4">
    <source>
        <dbReference type="Pfam" id="PF20237"/>
    </source>
</evidence>
<feature type="region of interest" description="Disordered" evidence="2">
    <location>
        <begin position="1"/>
        <end position="369"/>
    </location>
</feature>
<dbReference type="PANTHER" id="PTHR34502:SF6">
    <property type="entry name" value="DUF6594 DOMAIN-CONTAINING PROTEIN"/>
    <property type="match status" value="1"/>
</dbReference>
<feature type="domain" description="DUF6594" evidence="4">
    <location>
        <begin position="452"/>
        <end position="599"/>
    </location>
</feature>
<keyword evidence="3" id="KW-1133">Transmembrane helix</keyword>
<evidence type="ECO:0000256" key="2">
    <source>
        <dbReference type="SAM" id="MobiDB-lite"/>
    </source>
</evidence>
<dbReference type="PANTHER" id="PTHR34502">
    <property type="entry name" value="DUF6594 DOMAIN-CONTAINING PROTEIN-RELATED"/>
    <property type="match status" value="1"/>
</dbReference>
<sequence length="687" mass="76104">MPETGVRDSRESAPTFVVSRPPDEREGSPGREAGNSHKRRTRTSNPSQDQERSASSQWVDLDEEPSRSRRRRRRASPARSITSTRSSRSQPRQHKVQSKSNRFFPSLGRIREVASTTSSRPSTRGSDKAAYTEHTAGRHTRRPEQGGSSYRKPMKRTSRTRQSQKESLPKANPSLLSVLSAGTGTSDRSSNSSSTVTPESYLRRNSQQSDRPDTQTRKEAELRTSATSQLPNVFDFMDQDGRDEGYDDGSVMSSSSSYQASDAGSSIAPDTPSSQSTFPSAASPTETRSHSVADLRRKYDPQYNASVYSGRSSSSSPIPSLRSLRKQPSVCDVPEEDEEDEDYPATQSEIDYERQRSSRSYEPAHQRHDSIHQHTAYEQHAHYISPTHTQHRSYSNSSAHSDRSNHAYNTALQHYQWPSPPPLPPPAMNGDVTAPPPAPDPPDLSHRTVTGYELLALELATPTSPIKPLYRKFTYLNHRILLHLQDELSELEEQLRGLDEIIAQMDSTLTDGGKSPASRRGENWNGTELHFRRRQLLGNVFLKTEQYNRAMAAFAALGKDAVPANPGEVEEYQRWMVERAPVCESEARFLRYQEDLVAPGAAGKGVVGRDKVVYGLGALMLPLVLFSVVPTLAGRMLVTGCIAVGGCVVATTTVVKEVMPARDWMVWGAVYVVLMAVIAGCMPGQCT</sequence>
<feature type="compositionally biased region" description="Basic and acidic residues" evidence="2">
    <location>
        <begin position="1"/>
        <end position="11"/>
    </location>
</feature>
<feature type="compositionally biased region" description="Low complexity" evidence="2">
    <location>
        <begin position="248"/>
        <end position="266"/>
    </location>
</feature>
<feature type="compositionally biased region" description="Basic and acidic residues" evidence="2">
    <location>
        <begin position="210"/>
        <end position="222"/>
    </location>
</feature>
<dbReference type="Pfam" id="PF20237">
    <property type="entry name" value="DUF6594"/>
    <property type="match status" value="1"/>
</dbReference>
<evidence type="ECO:0000313" key="6">
    <source>
        <dbReference type="Proteomes" id="UP001271007"/>
    </source>
</evidence>
<keyword evidence="6" id="KW-1185">Reference proteome</keyword>
<feature type="transmembrane region" description="Helical" evidence="3">
    <location>
        <begin position="612"/>
        <end position="629"/>
    </location>
</feature>
<feature type="compositionally biased region" description="Acidic residues" evidence="2">
    <location>
        <begin position="333"/>
        <end position="343"/>
    </location>
</feature>
<dbReference type="InterPro" id="IPR046529">
    <property type="entry name" value="DUF6594"/>
</dbReference>
<organism evidence="5 6">
    <name type="scientific">Extremus antarcticus</name>
    <dbReference type="NCBI Taxonomy" id="702011"/>
    <lineage>
        <taxon>Eukaryota</taxon>
        <taxon>Fungi</taxon>
        <taxon>Dikarya</taxon>
        <taxon>Ascomycota</taxon>
        <taxon>Pezizomycotina</taxon>
        <taxon>Dothideomycetes</taxon>
        <taxon>Dothideomycetidae</taxon>
        <taxon>Mycosphaerellales</taxon>
        <taxon>Extremaceae</taxon>
        <taxon>Extremus</taxon>
    </lineage>
</organism>
<proteinExistence type="predicted"/>
<feature type="coiled-coil region" evidence="1">
    <location>
        <begin position="481"/>
        <end position="508"/>
    </location>
</feature>
<feature type="compositionally biased region" description="Low complexity" evidence="2">
    <location>
        <begin position="309"/>
        <end position="322"/>
    </location>
</feature>
<evidence type="ECO:0000256" key="3">
    <source>
        <dbReference type="SAM" id="Phobius"/>
    </source>
</evidence>
<feature type="transmembrane region" description="Helical" evidence="3">
    <location>
        <begin position="664"/>
        <end position="682"/>
    </location>
</feature>